<dbReference type="AlphaFoldDB" id="A0ABD5MA26"/>
<keyword evidence="1" id="KW-0472">Membrane</keyword>
<proteinExistence type="predicted"/>
<keyword evidence="3" id="KW-1185">Reference proteome</keyword>
<evidence type="ECO:0000313" key="3">
    <source>
        <dbReference type="Proteomes" id="UP001570511"/>
    </source>
</evidence>
<evidence type="ECO:0000256" key="1">
    <source>
        <dbReference type="SAM" id="Phobius"/>
    </source>
</evidence>
<accession>A0ABD5MA26</accession>
<organism evidence="2 3">
    <name type="scientific">Halobellus rubicundus</name>
    <dbReference type="NCBI Taxonomy" id="2996466"/>
    <lineage>
        <taxon>Archaea</taxon>
        <taxon>Methanobacteriati</taxon>
        <taxon>Methanobacteriota</taxon>
        <taxon>Stenosarchaea group</taxon>
        <taxon>Halobacteria</taxon>
        <taxon>Halobacteriales</taxon>
        <taxon>Haloferacaceae</taxon>
        <taxon>Halobellus</taxon>
    </lineage>
</organism>
<name>A0ABD5MA26_9EURY</name>
<keyword evidence="1" id="KW-0812">Transmembrane</keyword>
<dbReference type="EMBL" id="JBGNYA010000001">
    <property type="protein sequence ID" value="MFA1610311.1"/>
    <property type="molecule type" value="Genomic_DNA"/>
</dbReference>
<keyword evidence="1" id="KW-1133">Transmembrane helix</keyword>
<protein>
    <recommendedName>
        <fullName evidence="4">Type II secretion system protein</fullName>
    </recommendedName>
</protein>
<dbReference type="RefSeq" id="WP_372387768.1">
    <property type="nucleotide sequence ID" value="NZ_JBGNYA010000001.1"/>
</dbReference>
<dbReference type="InterPro" id="IPR055686">
    <property type="entry name" value="DUF7262"/>
</dbReference>
<feature type="transmembrane region" description="Helical" evidence="1">
    <location>
        <begin position="12"/>
        <end position="34"/>
    </location>
</feature>
<dbReference type="Proteomes" id="UP001570511">
    <property type="component" value="Unassembled WGS sequence"/>
</dbReference>
<comment type="caution">
    <text evidence="2">The sequence shown here is derived from an EMBL/GenBank/DDBJ whole genome shotgun (WGS) entry which is preliminary data.</text>
</comment>
<evidence type="ECO:0000313" key="2">
    <source>
        <dbReference type="EMBL" id="MFA1610311.1"/>
    </source>
</evidence>
<gene>
    <name evidence="2" type="ORF">OS889_04750</name>
</gene>
<sequence length="139" mass="14170">MSESADRGQLATSLVEAVVGALLVLAVVAGFLWAPVDDGRADAEPDRLAADALAVLHAEAPAGSGRSRLTAACRSPASFATERAPLRARLEAVLPPGAFGRVATPHGSVGPPAPTTVVQSGRARLDVGPCAVTLRVWFP</sequence>
<dbReference type="Pfam" id="PF23923">
    <property type="entry name" value="DUF7262"/>
    <property type="match status" value="1"/>
</dbReference>
<reference evidence="2 3" key="1">
    <citation type="submission" date="2024-08" db="EMBL/GenBank/DDBJ databases">
        <title>Halobellus sp. MBLA0158 whole genome sequence.</title>
        <authorList>
            <person name="Hwang C.Y."/>
            <person name="Cho E.-S."/>
            <person name="Seo M.-J."/>
        </authorList>
    </citation>
    <scope>NUCLEOTIDE SEQUENCE [LARGE SCALE GENOMIC DNA]</scope>
    <source>
        <strain evidence="2 3">MBLA0158</strain>
    </source>
</reference>
<evidence type="ECO:0008006" key="4">
    <source>
        <dbReference type="Google" id="ProtNLM"/>
    </source>
</evidence>